<organism evidence="1 2">
    <name type="scientific">Cohaesibacter celericrescens</name>
    <dbReference type="NCBI Taxonomy" id="2067669"/>
    <lineage>
        <taxon>Bacteria</taxon>
        <taxon>Pseudomonadati</taxon>
        <taxon>Pseudomonadota</taxon>
        <taxon>Alphaproteobacteria</taxon>
        <taxon>Hyphomicrobiales</taxon>
        <taxon>Cohaesibacteraceae</taxon>
    </lineage>
</organism>
<proteinExistence type="predicted"/>
<reference evidence="1 2" key="1">
    <citation type="submission" date="2018-01" db="EMBL/GenBank/DDBJ databases">
        <title>The draft genome sequence of Cohaesibacter sp. H1304.</title>
        <authorList>
            <person name="Wang N.-N."/>
            <person name="Du Z.-J."/>
        </authorList>
    </citation>
    <scope>NUCLEOTIDE SEQUENCE [LARGE SCALE GENOMIC DNA]</scope>
    <source>
        <strain evidence="1 2">H1304</strain>
    </source>
</reference>
<name>A0A2N5XRV7_9HYPH</name>
<evidence type="ECO:0000313" key="1">
    <source>
        <dbReference type="EMBL" id="PLW77256.1"/>
    </source>
</evidence>
<accession>A0A2N5XRV7</accession>
<evidence type="ECO:0000313" key="2">
    <source>
        <dbReference type="Proteomes" id="UP000234881"/>
    </source>
</evidence>
<protein>
    <recommendedName>
        <fullName evidence="3">Glycosyltransferase family 1 protein</fullName>
    </recommendedName>
</protein>
<evidence type="ECO:0008006" key="3">
    <source>
        <dbReference type="Google" id="ProtNLM"/>
    </source>
</evidence>
<keyword evidence="2" id="KW-1185">Reference proteome</keyword>
<dbReference type="RefSeq" id="WP_101533793.1">
    <property type="nucleotide sequence ID" value="NZ_PKUQ01000017.1"/>
</dbReference>
<comment type="caution">
    <text evidence="1">The sequence shown here is derived from an EMBL/GenBank/DDBJ whole genome shotgun (WGS) entry which is preliminary data.</text>
</comment>
<dbReference type="Proteomes" id="UP000234881">
    <property type="component" value="Unassembled WGS sequence"/>
</dbReference>
<sequence>MCGQPKEIAQKPKINLWVYNHLYFGISDQVDYIVAAFKQNGYEITVSQSPNDDALNVVIENFSADTREILVEYCTRTKKRVAVVMTEHVDLKNGKVFIHGQPLWSDNDYMHPKTQVDRLKYLFSCQSYIRCLFVLGDLPELLNMSEMLVGIEVLSIPFPRIKKANNTSTNPMCDFAFTGFKTKFREGLLSIISANDLSIKYPSTLLAPEKRDAINISAKLVLNLPQRKEWQWLSSMRILAALRCGRATVSLDTFDTCEMAKCTYQLGIDNEDWMLELKSYSEDWRGMYDRAYDNYVDMAETFEREHPFPHDMIDFWAITDHLSI</sequence>
<dbReference type="EMBL" id="PKUQ01000017">
    <property type="protein sequence ID" value="PLW77256.1"/>
    <property type="molecule type" value="Genomic_DNA"/>
</dbReference>
<gene>
    <name evidence="1" type="ORF">C0081_10550</name>
</gene>
<dbReference type="OrthoDB" id="7067850at2"/>
<dbReference type="AlphaFoldDB" id="A0A2N5XRV7"/>